<reference evidence="1 2" key="1">
    <citation type="submission" date="2019-02" db="EMBL/GenBank/DDBJ databases">
        <title>Deep-cultivation of Planctomycetes and their phenomic and genomic characterization uncovers novel biology.</title>
        <authorList>
            <person name="Wiegand S."/>
            <person name="Jogler M."/>
            <person name="Boedeker C."/>
            <person name="Pinto D."/>
            <person name="Vollmers J."/>
            <person name="Rivas-Marin E."/>
            <person name="Kohn T."/>
            <person name="Peeters S.H."/>
            <person name="Heuer A."/>
            <person name="Rast P."/>
            <person name="Oberbeckmann S."/>
            <person name="Bunk B."/>
            <person name="Jeske O."/>
            <person name="Meyerdierks A."/>
            <person name="Storesund J.E."/>
            <person name="Kallscheuer N."/>
            <person name="Luecker S."/>
            <person name="Lage O.M."/>
            <person name="Pohl T."/>
            <person name="Merkel B.J."/>
            <person name="Hornburger P."/>
            <person name="Mueller R.-W."/>
            <person name="Bruemmer F."/>
            <person name="Labrenz M."/>
            <person name="Spormann A.M."/>
            <person name="Op Den Camp H."/>
            <person name="Overmann J."/>
            <person name="Amann R."/>
            <person name="Jetten M.S.M."/>
            <person name="Mascher T."/>
            <person name="Medema M.H."/>
            <person name="Devos D.P."/>
            <person name="Kaster A.-K."/>
            <person name="Ovreas L."/>
            <person name="Rohde M."/>
            <person name="Galperin M.Y."/>
            <person name="Jogler C."/>
        </authorList>
    </citation>
    <scope>NUCLEOTIDE SEQUENCE [LARGE SCALE GENOMIC DNA]</scope>
    <source>
        <strain evidence="1 2">Pla52o</strain>
    </source>
</reference>
<organism evidence="1 2">
    <name type="scientific">Novipirellula galeiformis</name>
    <dbReference type="NCBI Taxonomy" id="2528004"/>
    <lineage>
        <taxon>Bacteria</taxon>
        <taxon>Pseudomonadati</taxon>
        <taxon>Planctomycetota</taxon>
        <taxon>Planctomycetia</taxon>
        <taxon>Pirellulales</taxon>
        <taxon>Pirellulaceae</taxon>
        <taxon>Novipirellula</taxon>
    </lineage>
</organism>
<evidence type="ECO:0000313" key="2">
    <source>
        <dbReference type="Proteomes" id="UP000316304"/>
    </source>
</evidence>
<dbReference type="EMBL" id="SJPT01000015">
    <property type="protein sequence ID" value="TWU17156.1"/>
    <property type="molecule type" value="Genomic_DNA"/>
</dbReference>
<dbReference type="AlphaFoldDB" id="A0A5C6C0X7"/>
<keyword evidence="2" id="KW-1185">Reference proteome</keyword>
<evidence type="ECO:0000313" key="1">
    <source>
        <dbReference type="EMBL" id="TWU17156.1"/>
    </source>
</evidence>
<comment type="caution">
    <text evidence="1">The sequence shown here is derived from an EMBL/GenBank/DDBJ whole genome shotgun (WGS) entry which is preliminary data.</text>
</comment>
<protein>
    <submittedName>
        <fullName evidence="1">Uncharacterized protein</fullName>
    </submittedName>
</protein>
<sequence length="84" mass="9339">MPNRGGWELAVSGQRCPNPRLQWRRISPQPDVETRGWAASPLNVDVLRCMPPPTGLTERAAEQVVGDLLDALIGAVRTRPMRPR</sequence>
<dbReference type="Proteomes" id="UP000316304">
    <property type="component" value="Unassembled WGS sequence"/>
</dbReference>
<proteinExistence type="predicted"/>
<name>A0A5C6C0X7_9BACT</name>
<accession>A0A5C6C0X7</accession>
<gene>
    <name evidence="1" type="ORF">Pla52o_54950</name>
</gene>